<dbReference type="AlphaFoldDB" id="A0A2N5C354"/>
<dbReference type="Proteomes" id="UP000234341">
    <property type="component" value="Unassembled WGS sequence"/>
</dbReference>
<name>A0A2N5C354_9BURK</name>
<dbReference type="RefSeq" id="WP_101685277.1">
    <property type="nucleotide sequence ID" value="NZ_PJRP01000024.1"/>
</dbReference>
<organism evidence="1 2">
    <name type="scientific">Cupriavidus pauculus</name>
    <dbReference type="NCBI Taxonomy" id="82633"/>
    <lineage>
        <taxon>Bacteria</taxon>
        <taxon>Pseudomonadati</taxon>
        <taxon>Pseudomonadota</taxon>
        <taxon>Betaproteobacteria</taxon>
        <taxon>Burkholderiales</taxon>
        <taxon>Burkholderiaceae</taxon>
        <taxon>Cupriavidus</taxon>
    </lineage>
</organism>
<protein>
    <submittedName>
        <fullName evidence="1">Uncharacterized protein</fullName>
    </submittedName>
</protein>
<evidence type="ECO:0000313" key="1">
    <source>
        <dbReference type="EMBL" id="PLP96645.1"/>
    </source>
</evidence>
<comment type="caution">
    <text evidence="1">The sequence shown here is derived from an EMBL/GenBank/DDBJ whole genome shotgun (WGS) entry which is preliminary data.</text>
</comment>
<gene>
    <name evidence="1" type="ORF">CYJ10_31005</name>
</gene>
<dbReference type="OrthoDB" id="796745at2"/>
<evidence type="ECO:0000313" key="2">
    <source>
        <dbReference type="Proteomes" id="UP000234341"/>
    </source>
</evidence>
<dbReference type="EMBL" id="PJRP01000024">
    <property type="protein sequence ID" value="PLP96645.1"/>
    <property type="molecule type" value="Genomic_DNA"/>
</dbReference>
<accession>A0A2N5C354</accession>
<reference evidence="1 2" key="1">
    <citation type="submission" date="2017-12" db="EMBL/GenBank/DDBJ databases">
        <title>Genome sequence of the active heterotrophic nitrifier-denitrifier, Cupriavidus pauculus UM1.</title>
        <authorList>
            <person name="Putonti C."/>
            <person name="Castignetti D."/>
        </authorList>
    </citation>
    <scope>NUCLEOTIDE SEQUENCE [LARGE SCALE GENOMIC DNA]</scope>
    <source>
        <strain evidence="1 2">UM1</strain>
    </source>
</reference>
<proteinExistence type="predicted"/>
<sequence>MSTISKGDLQFTYSWTAIRGDDPRLTGKPDDVLLNRHEGYEVLPFINSFCSRHNFGGAQATKAHALKAERLIRNQLPSNIRSRQHVSEWLVKYWGTYQ</sequence>